<dbReference type="AlphaFoldDB" id="A0A667FZF5"/>
<dbReference type="Ensembl" id="ENSLCNT00005000517.1">
    <property type="protein sequence ID" value="ENSLCNP00005000443.1"/>
    <property type="gene ID" value="ENSLCNG00005000301.1"/>
</dbReference>
<reference evidence="1" key="2">
    <citation type="submission" date="2025-09" db="UniProtKB">
        <authorList>
            <consortium name="Ensembl"/>
        </authorList>
    </citation>
    <scope>IDENTIFICATION</scope>
</reference>
<proteinExistence type="predicted"/>
<dbReference type="Proteomes" id="UP000472241">
    <property type="component" value="Unplaced"/>
</dbReference>
<evidence type="ECO:0000313" key="2">
    <source>
        <dbReference type="Proteomes" id="UP000472241"/>
    </source>
</evidence>
<sequence length="94" mass="11240">KITNKKTDKYCQNVHNTQSNLQIQCNPYETTNSIFHRTRRNNKICMEPQRLRIAKAILRKKNKAGVVTILDFKIYYKAVVMKTVWHWPPNRHTN</sequence>
<accession>A0A667FZF5</accession>
<reference evidence="1" key="1">
    <citation type="submission" date="2025-08" db="UniProtKB">
        <authorList>
            <consortium name="Ensembl"/>
        </authorList>
    </citation>
    <scope>IDENTIFICATION</scope>
</reference>
<name>A0A667FZF5_LYNCA</name>
<protein>
    <submittedName>
        <fullName evidence="1">Uncharacterized protein</fullName>
    </submittedName>
</protein>
<organism evidence="1 2">
    <name type="scientific">Lynx canadensis</name>
    <name type="common">Canada lynx</name>
    <name type="synonym">Felis canadensis</name>
    <dbReference type="NCBI Taxonomy" id="61383"/>
    <lineage>
        <taxon>Eukaryota</taxon>
        <taxon>Metazoa</taxon>
        <taxon>Chordata</taxon>
        <taxon>Craniata</taxon>
        <taxon>Vertebrata</taxon>
        <taxon>Euteleostomi</taxon>
        <taxon>Mammalia</taxon>
        <taxon>Eutheria</taxon>
        <taxon>Laurasiatheria</taxon>
        <taxon>Carnivora</taxon>
        <taxon>Feliformia</taxon>
        <taxon>Felidae</taxon>
        <taxon>Felinae</taxon>
        <taxon>Lynx</taxon>
    </lineage>
</organism>
<keyword evidence="2" id="KW-1185">Reference proteome</keyword>
<evidence type="ECO:0000313" key="1">
    <source>
        <dbReference type="Ensembl" id="ENSLCNP00005000443.1"/>
    </source>
</evidence>